<dbReference type="RefSeq" id="WP_153819218.1">
    <property type="nucleotide sequence ID" value="NZ_WJIE01000003.1"/>
</dbReference>
<dbReference type="Proteomes" id="UP000440224">
    <property type="component" value="Unassembled WGS sequence"/>
</dbReference>
<keyword evidence="3" id="KW-1185">Reference proteome</keyword>
<dbReference type="InterPro" id="IPR035996">
    <property type="entry name" value="4pyrrol_Methylase_sf"/>
</dbReference>
<dbReference type="Gene3D" id="3.40.1010.10">
    <property type="entry name" value="Cobalt-precorrin-4 Transmethylase, Domain 1"/>
    <property type="match status" value="1"/>
</dbReference>
<dbReference type="Pfam" id="PF00590">
    <property type="entry name" value="TP_methylase"/>
    <property type="match status" value="1"/>
</dbReference>
<protein>
    <recommendedName>
        <fullName evidence="1">Tetrapyrrole methylase domain-containing protein</fullName>
    </recommendedName>
</protein>
<name>A0A6N7PK64_9BACT</name>
<evidence type="ECO:0000313" key="2">
    <source>
        <dbReference type="EMBL" id="MRG92329.1"/>
    </source>
</evidence>
<dbReference type="EMBL" id="WJIE01000003">
    <property type="protein sequence ID" value="MRG92329.1"/>
    <property type="molecule type" value="Genomic_DNA"/>
</dbReference>
<dbReference type="OrthoDB" id="1459304at2"/>
<dbReference type="CDD" id="cd19916">
    <property type="entry name" value="OphMA_like"/>
    <property type="match status" value="1"/>
</dbReference>
<sequence length="274" mass="30269">MGNEGSLLVVGTGIQWGGQTTIAARHAIEKAERVLFVVADPWASQWVLSLNPRAEQLPYPLDGRPRRQIYSDMVERILSEVRLGRQVCAVFYGHPGFLTFPGHEAVRRARSEGFSARMLPGVSSLDCLIADLGLDPGHDGWQVFEATSFLTRPRQFDIHTSLILCQIGGIGNLGPFDPSDRERIRRGLSALGELLCSQFPATHEAVIYEASVHPVDPPRIERITLGRLEETSVSELSTLHVPPLERAPLDARMIARLGMAALTDEPDRKHLSRA</sequence>
<accession>A0A6N7PK64</accession>
<evidence type="ECO:0000259" key="1">
    <source>
        <dbReference type="Pfam" id="PF00590"/>
    </source>
</evidence>
<evidence type="ECO:0000313" key="3">
    <source>
        <dbReference type="Proteomes" id="UP000440224"/>
    </source>
</evidence>
<dbReference type="AlphaFoldDB" id="A0A6N7PK64"/>
<gene>
    <name evidence="2" type="ORF">GF068_10365</name>
</gene>
<dbReference type="InterPro" id="IPR000878">
    <property type="entry name" value="4pyrrol_Mease"/>
</dbReference>
<comment type="caution">
    <text evidence="2">The sequence shown here is derived from an EMBL/GenBank/DDBJ whole genome shotgun (WGS) entry which is preliminary data.</text>
</comment>
<reference evidence="2 3" key="1">
    <citation type="submission" date="2019-10" db="EMBL/GenBank/DDBJ databases">
        <title>A soil myxobacterium in the family Polyangiaceae.</title>
        <authorList>
            <person name="Li Y."/>
            <person name="Wang J."/>
        </authorList>
    </citation>
    <scope>NUCLEOTIDE SEQUENCE [LARGE SCALE GENOMIC DNA]</scope>
    <source>
        <strain evidence="2 3">DSM 14734</strain>
    </source>
</reference>
<dbReference type="SUPFAM" id="SSF53790">
    <property type="entry name" value="Tetrapyrrole methylase"/>
    <property type="match status" value="1"/>
</dbReference>
<dbReference type="InterPro" id="IPR014777">
    <property type="entry name" value="4pyrrole_Mease_sub1"/>
</dbReference>
<feature type="domain" description="Tetrapyrrole methylase" evidence="1">
    <location>
        <begin position="7"/>
        <end position="146"/>
    </location>
</feature>
<organism evidence="2 3">
    <name type="scientific">Polyangium spumosum</name>
    <dbReference type="NCBI Taxonomy" id="889282"/>
    <lineage>
        <taxon>Bacteria</taxon>
        <taxon>Pseudomonadati</taxon>
        <taxon>Myxococcota</taxon>
        <taxon>Polyangia</taxon>
        <taxon>Polyangiales</taxon>
        <taxon>Polyangiaceae</taxon>
        <taxon>Polyangium</taxon>
    </lineage>
</organism>
<proteinExistence type="predicted"/>
<dbReference type="GO" id="GO:0008168">
    <property type="term" value="F:methyltransferase activity"/>
    <property type="evidence" value="ECO:0007669"/>
    <property type="project" value="InterPro"/>
</dbReference>